<keyword evidence="1" id="KW-0812">Transmembrane</keyword>
<evidence type="ECO:0000313" key="2">
    <source>
        <dbReference type="EMBL" id="AFZ19955.1"/>
    </source>
</evidence>
<accession>K9WHR8</accession>
<gene>
    <name evidence="2" type="ORF">Mic7113_4256</name>
</gene>
<evidence type="ECO:0000313" key="3">
    <source>
        <dbReference type="Proteomes" id="UP000010471"/>
    </source>
</evidence>
<dbReference type="Proteomes" id="UP000010471">
    <property type="component" value="Chromosome"/>
</dbReference>
<evidence type="ECO:0000256" key="1">
    <source>
        <dbReference type="SAM" id="Phobius"/>
    </source>
</evidence>
<keyword evidence="1" id="KW-0472">Membrane</keyword>
<feature type="transmembrane region" description="Helical" evidence="1">
    <location>
        <begin position="12"/>
        <end position="30"/>
    </location>
</feature>
<dbReference type="AlphaFoldDB" id="K9WHR8"/>
<sequence>MANAEIVKSLYAFLDLGIRVYFVGILPNFAKRL</sequence>
<keyword evidence="3" id="KW-1185">Reference proteome</keyword>
<reference evidence="2 3" key="1">
    <citation type="submission" date="2012-06" db="EMBL/GenBank/DDBJ databases">
        <title>Finished chromosome of genome of Microcoleus sp. PCC 7113.</title>
        <authorList>
            <consortium name="US DOE Joint Genome Institute"/>
            <person name="Gugger M."/>
            <person name="Coursin T."/>
            <person name="Rippka R."/>
            <person name="Tandeau De Marsac N."/>
            <person name="Huntemann M."/>
            <person name="Wei C.-L."/>
            <person name="Han J."/>
            <person name="Detter J.C."/>
            <person name="Han C."/>
            <person name="Tapia R."/>
            <person name="Chen A."/>
            <person name="Kyrpides N."/>
            <person name="Mavromatis K."/>
            <person name="Markowitz V."/>
            <person name="Szeto E."/>
            <person name="Ivanova N."/>
            <person name="Pagani I."/>
            <person name="Pati A."/>
            <person name="Goodwin L."/>
            <person name="Nordberg H.P."/>
            <person name="Cantor M.N."/>
            <person name="Hua S.X."/>
            <person name="Woyke T."/>
            <person name="Kerfeld C.A."/>
        </authorList>
    </citation>
    <scope>NUCLEOTIDE SEQUENCE [LARGE SCALE GENOMIC DNA]</scope>
    <source>
        <strain evidence="2 3">PCC 7113</strain>
    </source>
</reference>
<dbReference type="EMBL" id="CP003630">
    <property type="protein sequence ID" value="AFZ19955.1"/>
    <property type="molecule type" value="Genomic_DNA"/>
</dbReference>
<keyword evidence="1" id="KW-1133">Transmembrane helix</keyword>
<dbReference type="STRING" id="1173027.Mic7113_4256"/>
<protein>
    <submittedName>
        <fullName evidence="2">Uncharacterized protein</fullName>
    </submittedName>
</protein>
<name>K9WHR8_9CYAN</name>
<dbReference type="KEGG" id="mic:Mic7113_4256"/>
<proteinExistence type="predicted"/>
<dbReference type="HOGENOM" id="CLU_3382725_0_0_3"/>
<organism evidence="2 3">
    <name type="scientific">Allocoleopsis franciscana PCC 7113</name>
    <dbReference type="NCBI Taxonomy" id="1173027"/>
    <lineage>
        <taxon>Bacteria</taxon>
        <taxon>Bacillati</taxon>
        <taxon>Cyanobacteriota</taxon>
        <taxon>Cyanophyceae</taxon>
        <taxon>Coleofasciculales</taxon>
        <taxon>Coleofasciculaceae</taxon>
        <taxon>Allocoleopsis</taxon>
        <taxon>Allocoleopsis franciscana</taxon>
    </lineage>
</organism>